<evidence type="ECO:0000259" key="1">
    <source>
        <dbReference type="Pfam" id="PF01965"/>
    </source>
</evidence>
<dbReference type="AlphaFoldDB" id="A0A226F0K2"/>
<evidence type="ECO:0000313" key="2">
    <source>
        <dbReference type="EMBL" id="OXA62466.1"/>
    </source>
</evidence>
<comment type="caution">
    <text evidence="2">The sequence shown here is derived from an EMBL/GenBank/DDBJ whole genome shotgun (WGS) entry which is preliminary data.</text>
</comment>
<accession>A0A226F0K2</accession>
<protein>
    <submittedName>
        <fullName evidence="2">Isonitrile hydratase</fullName>
    </submittedName>
</protein>
<dbReference type="OMA" id="DMIGPYE"/>
<dbReference type="PANTHER" id="PTHR43130:SF14">
    <property type="entry name" value="DJ-1_PFPI DOMAIN-CONTAINING PROTEIN"/>
    <property type="match status" value="1"/>
</dbReference>
<dbReference type="PANTHER" id="PTHR43130">
    <property type="entry name" value="ARAC-FAMILY TRANSCRIPTIONAL REGULATOR"/>
    <property type="match status" value="1"/>
</dbReference>
<feature type="domain" description="DJ-1/PfpI" evidence="1">
    <location>
        <begin position="4"/>
        <end position="175"/>
    </location>
</feature>
<gene>
    <name evidence="2" type="ORF">Fcan01_02805</name>
</gene>
<sequence>MSKKVLGILIFDEVEVLDFCGPFEVFSITGVLIEDSFEVVTLAQKPQIVARNGLTVVPKYIIGTDAIPKLDILLVPGGLGTITEAKNESLISWIKTVGESADFVLSVCTGVALLGKAGLLLEGMVVTTHHLAFDRVRPACPNVKFCKCRRFIDNGKVLTSAGISAGIDLSFYFVKKRLGLEAARKVAKHMEYDWKDEDMGNCSCQLD</sequence>
<keyword evidence="3" id="KW-1185">Reference proteome</keyword>
<proteinExistence type="predicted"/>
<dbReference type="EMBL" id="LNIX01000001">
    <property type="protein sequence ID" value="OXA62466.1"/>
    <property type="molecule type" value="Genomic_DNA"/>
</dbReference>
<dbReference type="SUPFAM" id="SSF52317">
    <property type="entry name" value="Class I glutamine amidotransferase-like"/>
    <property type="match status" value="1"/>
</dbReference>
<evidence type="ECO:0000313" key="3">
    <source>
        <dbReference type="Proteomes" id="UP000198287"/>
    </source>
</evidence>
<dbReference type="Gene3D" id="3.40.50.880">
    <property type="match status" value="1"/>
</dbReference>
<dbReference type="STRING" id="158441.A0A226F0K2"/>
<dbReference type="OrthoDB" id="10068241at2759"/>
<name>A0A226F0K2_FOLCA</name>
<organism evidence="2 3">
    <name type="scientific">Folsomia candida</name>
    <name type="common">Springtail</name>
    <dbReference type="NCBI Taxonomy" id="158441"/>
    <lineage>
        <taxon>Eukaryota</taxon>
        <taxon>Metazoa</taxon>
        <taxon>Ecdysozoa</taxon>
        <taxon>Arthropoda</taxon>
        <taxon>Hexapoda</taxon>
        <taxon>Collembola</taxon>
        <taxon>Entomobryomorpha</taxon>
        <taxon>Isotomoidea</taxon>
        <taxon>Isotomidae</taxon>
        <taxon>Proisotominae</taxon>
        <taxon>Folsomia</taxon>
    </lineage>
</organism>
<dbReference type="Pfam" id="PF01965">
    <property type="entry name" value="DJ-1_PfpI"/>
    <property type="match status" value="1"/>
</dbReference>
<dbReference type="InterPro" id="IPR029062">
    <property type="entry name" value="Class_I_gatase-like"/>
</dbReference>
<dbReference type="InterPro" id="IPR052158">
    <property type="entry name" value="INH-QAR"/>
</dbReference>
<dbReference type="GO" id="GO:0006355">
    <property type="term" value="P:regulation of DNA-templated transcription"/>
    <property type="evidence" value="ECO:0007669"/>
    <property type="project" value="TreeGrafter"/>
</dbReference>
<dbReference type="InterPro" id="IPR002818">
    <property type="entry name" value="DJ-1/PfpI"/>
</dbReference>
<dbReference type="CDD" id="cd03139">
    <property type="entry name" value="GATase1_PfpI_2"/>
    <property type="match status" value="1"/>
</dbReference>
<reference evidence="2 3" key="1">
    <citation type="submission" date="2015-12" db="EMBL/GenBank/DDBJ databases">
        <title>The genome of Folsomia candida.</title>
        <authorList>
            <person name="Faddeeva A."/>
            <person name="Derks M.F."/>
            <person name="Anvar Y."/>
            <person name="Smit S."/>
            <person name="Van Straalen N."/>
            <person name="Roelofs D."/>
        </authorList>
    </citation>
    <scope>NUCLEOTIDE SEQUENCE [LARGE SCALE GENOMIC DNA]</scope>
    <source>
        <strain evidence="2 3">VU population</strain>
        <tissue evidence="2">Whole body</tissue>
    </source>
</reference>
<dbReference type="Proteomes" id="UP000198287">
    <property type="component" value="Unassembled WGS sequence"/>
</dbReference>